<evidence type="ECO:0000313" key="10">
    <source>
        <dbReference type="Proteomes" id="UP000078595"/>
    </source>
</evidence>
<dbReference type="AlphaFoldDB" id="A0A1A6A5N4"/>
<feature type="compositionally biased region" description="Polar residues" evidence="7">
    <location>
        <begin position="254"/>
        <end position="264"/>
    </location>
</feature>
<dbReference type="EMBL" id="CP144534">
    <property type="protein sequence ID" value="WWC61736.1"/>
    <property type="molecule type" value="Genomic_DNA"/>
</dbReference>
<dbReference type="GeneID" id="28968404"/>
<evidence type="ECO:0000313" key="8">
    <source>
        <dbReference type="EMBL" id="OBR85370.1"/>
    </source>
</evidence>
<dbReference type="STRING" id="1296121.A0A1A6A5N4"/>
<evidence type="ECO:0000256" key="4">
    <source>
        <dbReference type="ARBA" id="ARBA00022884"/>
    </source>
</evidence>
<protein>
    <recommendedName>
        <fullName evidence="6">Exosome complex protein</fullName>
    </recommendedName>
</protein>
<organism evidence="8">
    <name type="scientific">Kwoniella dejecticola CBS 10117</name>
    <dbReference type="NCBI Taxonomy" id="1296121"/>
    <lineage>
        <taxon>Eukaryota</taxon>
        <taxon>Fungi</taxon>
        <taxon>Dikarya</taxon>
        <taxon>Basidiomycota</taxon>
        <taxon>Agaricomycotina</taxon>
        <taxon>Tremellomycetes</taxon>
        <taxon>Tremellales</taxon>
        <taxon>Cryptococcaceae</taxon>
        <taxon>Kwoniella</taxon>
    </lineage>
</organism>
<accession>A0A1A6A5N4</accession>
<dbReference type="GO" id="GO:0003723">
    <property type="term" value="F:RNA binding"/>
    <property type="evidence" value="ECO:0007669"/>
    <property type="project" value="UniProtKB-UniRule"/>
</dbReference>
<evidence type="ECO:0000256" key="1">
    <source>
        <dbReference type="ARBA" id="ARBA00004123"/>
    </source>
</evidence>
<feature type="compositionally biased region" description="Acidic residues" evidence="7">
    <location>
        <begin position="213"/>
        <end position="251"/>
    </location>
</feature>
<comment type="function">
    <text evidence="6">Required for exosome-dependent processing of pre-rRNA and small nucleolar RNA (snRNA) precursors. Involved in processing of 35S pre-rRNA at the A0, A1 and A2 sites.</text>
</comment>
<sequence>MSVAVQAQEADADPKQTLESLTSALGVLEKSLESLLEGEAIDSAWNDKLGKLDTMDRAKMDVLASYTINDLIWGEYNLSCAEPANYPHSHHLYLKLRGVDPEKHEVSSELNRIRTYYTKIKQIENPNDTQRARIDSKAAHRFVKASIPQSQHLPQPHSQTSAAQLAQQQAQSAVAEQEEEASLRRLGKASRFRFIEQEGKERLIPGQERDLGDQEEDMEEDEDQDEGKDEDADEQEDVQGNPEDTEEEVEQVEMKQTQGRLENQNDAEEFLRGVEEEMRAQ</sequence>
<gene>
    <name evidence="8" type="ORF">I303_04705</name>
    <name evidence="9" type="ORF">I303_104321</name>
</gene>
<reference evidence="9" key="2">
    <citation type="submission" date="2013-07" db="EMBL/GenBank/DDBJ databases">
        <authorList>
            <consortium name="The Broad Institute Genome Sequencing Platform"/>
            <person name="Cuomo C."/>
            <person name="Litvintseva A."/>
            <person name="Chen Y."/>
            <person name="Heitman J."/>
            <person name="Sun S."/>
            <person name="Springer D."/>
            <person name="Dromer F."/>
            <person name="Young S.K."/>
            <person name="Zeng Q."/>
            <person name="Gargeya S."/>
            <person name="Fitzgerald M."/>
            <person name="Abouelleil A."/>
            <person name="Alvarado L."/>
            <person name="Berlin A.M."/>
            <person name="Chapman S.B."/>
            <person name="Dewar J."/>
            <person name="Goldberg J."/>
            <person name="Griggs A."/>
            <person name="Gujja S."/>
            <person name="Hansen M."/>
            <person name="Howarth C."/>
            <person name="Imamovic A."/>
            <person name="Larimer J."/>
            <person name="McCowan C."/>
            <person name="Murphy C."/>
            <person name="Pearson M."/>
            <person name="Priest M."/>
            <person name="Roberts A."/>
            <person name="Saif S."/>
            <person name="Shea T."/>
            <person name="Sykes S."/>
            <person name="Wortman J."/>
            <person name="Nusbaum C."/>
            <person name="Birren B."/>
        </authorList>
    </citation>
    <scope>NUCLEOTIDE SEQUENCE</scope>
    <source>
        <strain evidence="9">CBS 10117</strain>
    </source>
</reference>
<dbReference type="PANTHER" id="PTHR15341">
    <property type="entry name" value="SUN-COR STEROID HORMONE RECEPTOR CO-REPRESSOR"/>
    <property type="match status" value="1"/>
</dbReference>
<dbReference type="InterPro" id="IPR011082">
    <property type="entry name" value="Exosome-assoc_fac/DNA_repair"/>
</dbReference>
<keyword evidence="4 6" id="KW-0694">RNA-binding</keyword>
<evidence type="ECO:0000256" key="6">
    <source>
        <dbReference type="RuleBase" id="RU368003"/>
    </source>
</evidence>
<comment type="similarity">
    <text evidence="2 6">Belongs to the C1D family.</text>
</comment>
<dbReference type="PANTHER" id="PTHR15341:SF3">
    <property type="entry name" value="NUCLEAR NUCLEIC ACID-BINDING PROTEIN C1D"/>
    <property type="match status" value="1"/>
</dbReference>
<keyword evidence="5 6" id="KW-0539">Nucleus</keyword>
<keyword evidence="3 6" id="KW-0698">rRNA processing</keyword>
<reference evidence="8" key="1">
    <citation type="submission" date="2013-07" db="EMBL/GenBank/DDBJ databases">
        <title>The Genome Sequence of Cryptococcus dejecticola CBS10117.</title>
        <authorList>
            <consortium name="The Broad Institute Genome Sequencing Platform"/>
            <person name="Cuomo C."/>
            <person name="Litvintseva A."/>
            <person name="Chen Y."/>
            <person name="Heitman J."/>
            <person name="Sun S."/>
            <person name="Springer D."/>
            <person name="Dromer F."/>
            <person name="Young S.K."/>
            <person name="Zeng Q."/>
            <person name="Gargeya S."/>
            <person name="Fitzgerald M."/>
            <person name="Abouelleil A."/>
            <person name="Alvarado L."/>
            <person name="Berlin A.M."/>
            <person name="Chapman S.B."/>
            <person name="Dewar J."/>
            <person name="Goldberg J."/>
            <person name="Griggs A."/>
            <person name="Gujja S."/>
            <person name="Hansen M."/>
            <person name="Howarth C."/>
            <person name="Imamovic A."/>
            <person name="Larimer J."/>
            <person name="McCowan C."/>
            <person name="Murphy C."/>
            <person name="Pearson M."/>
            <person name="Priest M."/>
            <person name="Roberts A."/>
            <person name="Saif S."/>
            <person name="Shea T."/>
            <person name="Sykes S."/>
            <person name="Wortman J."/>
            <person name="Nusbaum C."/>
            <person name="Birren B."/>
        </authorList>
    </citation>
    <scope>NUCLEOTIDE SEQUENCE [LARGE SCALE GENOMIC DNA]</scope>
    <source>
        <strain evidence="8">CBS 10117</strain>
    </source>
</reference>
<dbReference type="GO" id="GO:0000460">
    <property type="term" value="P:maturation of 5.8S rRNA"/>
    <property type="evidence" value="ECO:0007669"/>
    <property type="project" value="TreeGrafter"/>
</dbReference>
<reference evidence="9" key="3">
    <citation type="submission" date="2024-02" db="EMBL/GenBank/DDBJ databases">
        <title>Comparative genomics of Cryptococcus and Kwoniella reveals pathogenesis evolution and contrasting modes of karyotype evolution via chromosome fusion or intercentromeric recombination.</title>
        <authorList>
            <person name="Coelho M.A."/>
            <person name="David-Palma M."/>
            <person name="Shea T."/>
            <person name="Bowers K."/>
            <person name="McGinley-Smith S."/>
            <person name="Mohammad A.W."/>
            <person name="Gnirke A."/>
            <person name="Yurkov A.M."/>
            <person name="Nowrousian M."/>
            <person name="Sun S."/>
            <person name="Cuomo C.A."/>
            <person name="Heitman J."/>
        </authorList>
    </citation>
    <scope>NUCLEOTIDE SEQUENCE</scope>
    <source>
        <strain evidence="9">CBS 10117</strain>
    </source>
</reference>
<dbReference type="GO" id="GO:0010468">
    <property type="term" value="P:regulation of gene expression"/>
    <property type="evidence" value="ECO:0007669"/>
    <property type="project" value="TreeGrafter"/>
</dbReference>
<dbReference type="GO" id="GO:0000178">
    <property type="term" value="C:exosome (RNase complex)"/>
    <property type="evidence" value="ECO:0007669"/>
    <property type="project" value="TreeGrafter"/>
</dbReference>
<feature type="compositionally biased region" description="Basic and acidic residues" evidence="7">
    <location>
        <begin position="197"/>
        <end position="212"/>
    </location>
</feature>
<evidence type="ECO:0000313" key="9">
    <source>
        <dbReference type="EMBL" id="WWC61736.1"/>
    </source>
</evidence>
<proteinExistence type="inferred from homology"/>
<keyword evidence="10" id="KW-1185">Reference proteome</keyword>
<evidence type="ECO:0000256" key="3">
    <source>
        <dbReference type="ARBA" id="ARBA00022552"/>
    </source>
</evidence>
<dbReference type="Proteomes" id="UP000078595">
    <property type="component" value="Chromosome 5"/>
</dbReference>
<evidence type="ECO:0000256" key="5">
    <source>
        <dbReference type="ARBA" id="ARBA00023242"/>
    </source>
</evidence>
<feature type="compositionally biased region" description="Basic and acidic residues" evidence="7">
    <location>
        <begin position="269"/>
        <end position="281"/>
    </location>
</feature>
<dbReference type="RefSeq" id="XP_018263212.1">
    <property type="nucleotide sequence ID" value="XM_018408001.1"/>
</dbReference>
<name>A0A1A6A5N4_9TREE</name>
<comment type="subcellular location">
    <subcellularLocation>
        <location evidence="1 6">Nucleus</location>
    </subcellularLocation>
</comment>
<dbReference type="GO" id="GO:0003677">
    <property type="term" value="F:DNA binding"/>
    <property type="evidence" value="ECO:0007669"/>
    <property type="project" value="TreeGrafter"/>
</dbReference>
<evidence type="ECO:0000256" key="7">
    <source>
        <dbReference type="SAM" id="MobiDB-lite"/>
    </source>
</evidence>
<dbReference type="InterPro" id="IPR007146">
    <property type="entry name" value="Sas10/Utp3/C1D"/>
</dbReference>
<dbReference type="GO" id="GO:0005730">
    <property type="term" value="C:nucleolus"/>
    <property type="evidence" value="ECO:0007669"/>
    <property type="project" value="TreeGrafter"/>
</dbReference>
<dbReference type="OrthoDB" id="1421013at2759"/>
<dbReference type="KEGG" id="kdj:28968404"/>
<dbReference type="VEuPathDB" id="FungiDB:I303_04705"/>
<dbReference type="EMBL" id="KI894031">
    <property type="protein sequence ID" value="OBR85370.1"/>
    <property type="molecule type" value="Genomic_DNA"/>
</dbReference>
<evidence type="ECO:0000256" key="2">
    <source>
        <dbReference type="ARBA" id="ARBA00009154"/>
    </source>
</evidence>
<feature type="region of interest" description="Disordered" evidence="7">
    <location>
        <begin position="197"/>
        <end position="281"/>
    </location>
</feature>
<dbReference type="Pfam" id="PF04000">
    <property type="entry name" value="Sas10_Utp3"/>
    <property type="match status" value="1"/>
</dbReference>